<sequence length="362" mass="38421">MKSIGKPNLLARLRIEIPVILAPMAGIGTPALAAAVSNAGGLGSLAIGAMNVESARTSIRELRALTEKPFNVNLFVHRRARPNRVREAIWLDYLKPHFVEFGVEPPDALAEIYPSFVDDDAMLEMLLRERPPIVSFHFGLPSEERIAALHGAGIFLLANATTLNEVRQIEHAGIDAVIVQGIEAGGHRGSFNPDADDDEFSTLTLVSQAVSQTRLPVIAAGGIMDGFGIAAALALGSHAAVLGTAFIGAPESAASAAFREALGRPDTRTVLTSAISGRRARAIQNRFTELGNDPGRPPVPDYPIAYDAGKRLHAAATAAGSTRYAAHWAGQGAGLSRAMPAAELMKTLAYEMREAISILQWT</sequence>
<dbReference type="InterPro" id="IPR013785">
    <property type="entry name" value="Aldolase_TIM"/>
</dbReference>
<keyword evidence="8 12" id="KW-0503">Monooxygenase</keyword>
<gene>
    <name evidence="12" type="ORF">HHL14_19465</name>
</gene>
<dbReference type="EMBL" id="JABBFZ010000012">
    <property type="protein sequence ID" value="NML33002.1"/>
    <property type="molecule type" value="Genomic_DNA"/>
</dbReference>
<dbReference type="Pfam" id="PF03060">
    <property type="entry name" value="NMO"/>
    <property type="match status" value="1"/>
</dbReference>
<evidence type="ECO:0000256" key="5">
    <source>
        <dbReference type="ARBA" id="ARBA00022643"/>
    </source>
</evidence>
<organism evidence="12 13">
    <name type="scientific">Paraburkholderia antibiotica</name>
    <dbReference type="NCBI Taxonomy" id="2728839"/>
    <lineage>
        <taxon>Bacteria</taxon>
        <taxon>Pseudomonadati</taxon>
        <taxon>Pseudomonadota</taxon>
        <taxon>Betaproteobacteria</taxon>
        <taxon>Burkholderiales</taxon>
        <taxon>Burkholderiaceae</taxon>
        <taxon>Paraburkholderia</taxon>
    </lineage>
</organism>
<name>A0A7X9X7M6_9BURK</name>
<dbReference type="PANTHER" id="PTHR42747">
    <property type="entry name" value="NITRONATE MONOOXYGENASE-RELATED"/>
    <property type="match status" value="1"/>
</dbReference>
<comment type="catalytic activity">
    <reaction evidence="10">
        <text>3 propionate 3-nitronate + 3 O2 + H2O = 3 3-oxopropanoate + 2 nitrate + nitrite + H2O2 + 3 H(+)</text>
        <dbReference type="Rhea" id="RHEA:57332"/>
        <dbReference type="ChEBI" id="CHEBI:15377"/>
        <dbReference type="ChEBI" id="CHEBI:15378"/>
        <dbReference type="ChEBI" id="CHEBI:15379"/>
        <dbReference type="ChEBI" id="CHEBI:16240"/>
        <dbReference type="ChEBI" id="CHEBI:16301"/>
        <dbReference type="ChEBI" id="CHEBI:17632"/>
        <dbReference type="ChEBI" id="CHEBI:33190"/>
        <dbReference type="ChEBI" id="CHEBI:136067"/>
    </reaction>
</comment>
<evidence type="ECO:0000256" key="4">
    <source>
        <dbReference type="ARBA" id="ARBA00022630"/>
    </source>
</evidence>
<evidence type="ECO:0000256" key="11">
    <source>
        <dbReference type="ARBA" id="ARBA00067136"/>
    </source>
</evidence>
<comment type="similarity">
    <text evidence="2">Belongs to the nitronate monooxygenase family. NMO class I subfamily.</text>
</comment>
<dbReference type="CDD" id="cd04730">
    <property type="entry name" value="NPD_like"/>
    <property type="match status" value="1"/>
</dbReference>
<evidence type="ECO:0000256" key="2">
    <source>
        <dbReference type="ARBA" id="ARBA00009881"/>
    </source>
</evidence>
<protein>
    <recommendedName>
        <fullName evidence="11">Nitronate monooxygenase</fullName>
    </recommendedName>
    <alternativeName>
        <fullName evidence="9">Propionate 3-nitronate monooxygenase</fullName>
    </alternativeName>
</protein>
<evidence type="ECO:0000313" key="12">
    <source>
        <dbReference type="EMBL" id="NML33002.1"/>
    </source>
</evidence>
<dbReference type="GO" id="GO:0000166">
    <property type="term" value="F:nucleotide binding"/>
    <property type="evidence" value="ECO:0007669"/>
    <property type="project" value="UniProtKB-KW"/>
</dbReference>
<evidence type="ECO:0000256" key="10">
    <source>
        <dbReference type="ARBA" id="ARBA00049401"/>
    </source>
</evidence>
<dbReference type="Proteomes" id="UP000583127">
    <property type="component" value="Unassembled WGS sequence"/>
</dbReference>
<dbReference type="AlphaFoldDB" id="A0A7X9X7M6"/>
<evidence type="ECO:0000256" key="3">
    <source>
        <dbReference type="ARBA" id="ARBA00022575"/>
    </source>
</evidence>
<proteinExistence type="inferred from homology"/>
<evidence type="ECO:0000256" key="1">
    <source>
        <dbReference type="ARBA" id="ARBA00001917"/>
    </source>
</evidence>
<keyword evidence="7" id="KW-0560">Oxidoreductase</keyword>
<dbReference type="Gene3D" id="3.20.20.70">
    <property type="entry name" value="Aldolase class I"/>
    <property type="match status" value="1"/>
</dbReference>
<evidence type="ECO:0000256" key="8">
    <source>
        <dbReference type="ARBA" id="ARBA00023033"/>
    </source>
</evidence>
<evidence type="ECO:0000313" key="13">
    <source>
        <dbReference type="Proteomes" id="UP000583127"/>
    </source>
</evidence>
<dbReference type="InterPro" id="IPR004136">
    <property type="entry name" value="NMO"/>
</dbReference>
<comment type="cofactor">
    <cofactor evidence="1">
        <name>FMN</name>
        <dbReference type="ChEBI" id="CHEBI:58210"/>
    </cofactor>
</comment>
<dbReference type="PANTHER" id="PTHR42747:SF3">
    <property type="entry name" value="NITRONATE MONOOXYGENASE-RELATED"/>
    <property type="match status" value="1"/>
</dbReference>
<evidence type="ECO:0000256" key="6">
    <source>
        <dbReference type="ARBA" id="ARBA00022741"/>
    </source>
</evidence>
<evidence type="ECO:0000256" key="9">
    <source>
        <dbReference type="ARBA" id="ARBA00031155"/>
    </source>
</evidence>
<dbReference type="FunFam" id="3.20.20.70:FF:000154">
    <property type="entry name" value="Probable nitronate monooxygenase"/>
    <property type="match status" value="1"/>
</dbReference>
<keyword evidence="4" id="KW-0285">Flavoprotein</keyword>
<keyword evidence="6" id="KW-0547">Nucleotide-binding</keyword>
<accession>A0A7X9X7M6</accession>
<dbReference type="SUPFAM" id="SSF51412">
    <property type="entry name" value="Inosine monophosphate dehydrogenase (IMPDH)"/>
    <property type="match status" value="1"/>
</dbReference>
<keyword evidence="3" id="KW-0216">Detoxification</keyword>
<dbReference type="GO" id="GO:0009636">
    <property type="term" value="P:response to toxic substance"/>
    <property type="evidence" value="ECO:0007669"/>
    <property type="project" value="UniProtKB-KW"/>
</dbReference>
<keyword evidence="13" id="KW-1185">Reference proteome</keyword>
<dbReference type="GO" id="GO:0018580">
    <property type="term" value="F:nitronate monooxygenase activity"/>
    <property type="evidence" value="ECO:0007669"/>
    <property type="project" value="InterPro"/>
</dbReference>
<keyword evidence="5" id="KW-0288">FMN</keyword>
<reference evidence="12 13" key="1">
    <citation type="submission" date="2020-04" db="EMBL/GenBank/DDBJ databases">
        <title>Paraburkholderia sp. G-4-1-8 isolated from soil.</title>
        <authorList>
            <person name="Dahal R.H."/>
        </authorList>
    </citation>
    <scope>NUCLEOTIDE SEQUENCE [LARGE SCALE GENOMIC DNA]</scope>
    <source>
        <strain evidence="12 13">G-4-1-8</strain>
    </source>
</reference>
<evidence type="ECO:0000256" key="7">
    <source>
        <dbReference type="ARBA" id="ARBA00023002"/>
    </source>
</evidence>
<comment type="caution">
    <text evidence="12">The sequence shown here is derived from an EMBL/GenBank/DDBJ whole genome shotgun (WGS) entry which is preliminary data.</text>
</comment>
<dbReference type="RefSeq" id="WP_169499255.1">
    <property type="nucleotide sequence ID" value="NZ_JABBFZ010000012.1"/>
</dbReference>